<reference evidence="1" key="1">
    <citation type="submission" date="2018-02" db="EMBL/GenBank/DDBJ databases">
        <title>Rhizophora mucronata_Transcriptome.</title>
        <authorList>
            <person name="Meera S.P."/>
            <person name="Sreeshan A."/>
            <person name="Augustine A."/>
        </authorList>
    </citation>
    <scope>NUCLEOTIDE SEQUENCE</scope>
    <source>
        <tissue evidence="1">Leaf</tissue>
    </source>
</reference>
<proteinExistence type="predicted"/>
<accession>A0A2P2IMZ1</accession>
<evidence type="ECO:0000313" key="1">
    <source>
        <dbReference type="EMBL" id="MBW82599.1"/>
    </source>
</evidence>
<dbReference type="EMBL" id="GGEC01002116">
    <property type="protein sequence ID" value="MBW82599.1"/>
    <property type="molecule type" value="Transcribed_RNA"/>
</dbReference>
<dbReference type="AlphaFoldDB" id="A0A2P2IMZ1"/>
<protein>
    <submittedName>
        <fullName evidence="1">Uncharacterized protein MANES_10G130100</fullName>
    </submittedName>
</protein>
<organism evidence="1">
    <name type="scientific">Rhizophora mucronata</name>
    <name type="common">Asiatic mangrove</name>
    <dbReference type="NCBI Taxonomy" id="61149"/>
    <lineage>
        <taxon>Eukaryota</taxon>
        <taxon>Viridiplantae</taxon>
        <taxon>Streptophyta</taxon>
        <taxon>Embryophyta</taxon>
        <taxon>Tracheophyta</taxon>
        <taxon>Spermatophyta</taxon>
        <taxon>Magnoliopsida</taxon>
        <taxon>eudicotyledons</taxon>
        <taxon>Gunneridae</taxon>
        <taxon>Pentapetalae</taxon>
        <taxon>rosids</taxon>
        <taxon>fabids</taxon>
        <taxon>Malpighiales</taxon>
        <taxon>Rhizophoraceae</taxon>
        <taxon>Rhizophora</taxon>
    </lineage>
</organism>
<sequence length="24" mass="2870">MKKLQFDCSNQSDYTDYGLSLYFC</sequence>
<name>A0A2P2IMZ1_RHIMU</name>